<dbReference type="SUPFAM" id="SSF50156">
    <property type="entry name" value="PDZ domain-like"/>
    <property type="match status" value="1"/>
</dbReference>
<evidence type="ECO:0000256" key="4">
    <source>
        <dbReference type="SAM" id="SignalP"/>
    </source>
</evidence>
<keyword evidence="3" id="KW-0720">Serine protease</keyword>
<dbReference type="GO" id="GO:0004252">
    <property type="term" value="F:serine-type endopeptidase activity"/>
    <property type="evidence" value="ECO:0007669"/>
    <property type="project" value="InterPro"/>
</dbReference>
<accession>A0A1H2HUI9</accession>
<protein>
    <submittedName>
        <fullName evidence="6">Serine protease, S1-C subfamily, contains C-terminal PDZ domain</fullName>
    </submittedName>
</protein>
<feature type="signal peptide" evidence="4">
    <location>
        <begin position="1"/>
        <end position="29"/>
    </location>
</feature>
<keyword evidence="1 6" id="KW-0645">Protease</keyword>
<dbReference type="Pfam" id="PF13365">
    <property type="entry name" value="Trypsin_2"/>
    <property type="match status" value="1"/>
</dbReference>
<dbReference type="PRINTS" id="PR00834">
    <property type="entry name" value="PROTEASES2C"/>
</dbReference>
<keyword evidence="4" id="KW-0732">Signal</keyword>
<dbReference type="PANTHER" id="PTHR45980">
    <property type="match status" value="1"/>
</dbReference>
<evidence type="ECO:0000313" key="7">
    <source>
        <dbReference type="Proteomes" id="UP000199608"/>
    </source>
</evidence>
<dbReference type="AlphaFoldDB" id="A0A1H2HUI9"/>
<dbReference type="Gene3D" id="2.40.10.10">
    <property type="entry name" value="Trypsin-like serine proteases"/>
    <property type="match status" value="2"/>
</dbReference>
<organism evidence="6 7">
    <name type="scientific">Desulfobacula phenolica</name>
    <dbReference type="NCBI Taxonomy" id="90732"/>
    <lineage>
        <taxon>Bacteria</taxon>
        <taxon>Pseudomonadati</taxon>
        <taxon>Thermodesulfobacteriota</taxon>
        <taxon>Desulfobacteria</taxon>
        <taxon>Desulfobacterales</taxon>
        <taxon>Desulfobacteraceae</taxon>
        <taxon>Desulfobacula</taxon>
    </lineage>
</organism>
<name>A0A1H2HUI9_9BACT</name>
<dbReference type="InterPro" id="IPR009003">
    <property type="entry name" value="Peptidase_S1_PA"/>
</dbReference>
<dbReference type="EMBL" id="FNLL01000007">
    <property type="protein sequence ID" value="SDU35479.1"/>
    <property type="molecule type" value="Genomic_DNA"/>
</dbReference>
<dbReference type="InterPro" id="IPR046449">
    <property type="entry name" value="DEGP_PDZ_sf"/>
</dbReference>
<proteinExistence type="predicted"/>
<dbReference type="Pfam" id="PF17815">
    <property type="entry name" value="PDZ_3"/>
    <property type="match status" value="1"/>
</dbReference>
<dbReference type="InterPro" id="IPR001940">
    <property type="entry name" value="Peptidase_S1C"/>
</dbReference>
<dbReference type="Gene3D" id="2.30.42.10">
    <property type="match status" value="1"/>
</dbReference>
<feature type="chain" id="PRO_5011507443" evidence="4">
    <location>
        <begin position="30"/>
        <end position="495"/>
    </location>
</feature>
<dbReference type="Proteomes" id="UP000199608">
    <property type="component" value="Unassembled WGS sequence"/>
</dbReference>
<keyword evidence="2" id="KW-0378">Hydrolase</keyword>
<dbReference type="InterPro" id="IPR036034">
    <property type="entry name" value="PDZ_sf"/>
</dbReference>
<evidence type="ECO:0000256" key="2">
    <source>
        <dbReference type="ARBA" id="ARBA00022801"/>
    </source>
</evidence>
<dbReference type="InterPro" id="IPR043504">
    <property type="entry name" value="Peptidase_S1_PA_chymotrypsin"/>
</dbReference>
<evidence type="ECO:0000313" key="6">
    <source>
        <dbReference type="EMBL" id="SDU35479.1"/>
    </source>
</evidence>
<sequence>MKKIYYAFFRKAFAYFCLFLLITVGITHAEEKDTVVKIYVVYNEYNYHEPWQMKGLQSRHGSGVIIKGNRILTNAHVVCNNTFLQVRKSGQAKRYTAVVDIIDHKSDLALLRIKDKTFFNEITPLEFGEFSRIKEEVFAYGFPEGGDKLSITRGVISRIEHKEYKHSGAYLLACQLDASINPGNSGGPVIKNGKIVGIAFQNAFGEQIENIGYMIPVPGIKRFLEDIVDGRLDGIPELGVSMQKLENSDMRNHYQMQQSDTGVLVNSIFPDSPALGILESEDVLLKIDHYNIENDGTIEFRKGERTYLGFALQQKQINEKISLLVLRKGKRININLILSKPLHCCRLVPYRQYETEPRFYIIGGLVFEVLSLNYLYEYGGANNFYLNAPTELLNLFYNEEQRQDRKEVVLLVQVLADEVNVGYHEFINGIISKVNGKKINVMEDLVSAFETWNGDYHVIEDIKGFKIILNSHAVKEADNRILKKYKISSDRSAGL</sequence>
<evidence type="ECO:0000256" key="3">
    <source>
        <dbReference type="ARBA" id="ARBA00022825"/>
    </source>
</evidence>
<reference evidence="7" key="1">
    <citation type="submission" date="2016-10" db="EMBL/GenBank/DDBJ databases">
        <authorList>
            <person name="Varghese N."/>
            <person name="Submissions S."/>
        </authorList>
    </citation>
    <scope>NUCLEOTIDE SEQUENCE [LARGE SCALE GENOMIC DNA]</scope>
    <source>
        <strain evidence="7">DSM 3384</strain>
    </source>
</reference>
<dbReference type="RefSeq" id="WP_092234714.1">
    <property type="nucleotide sequence ID" value="NZ_FNLL01000007.1"/>
</dbReference>
<evidence type="ECO:0000256" key="1">
    <source>
        <dbReference type="ARBA" id="ARBA00022670"/>
    </source>
</evidence>
<dbReference type="GO" id="GO:0006508">
    <property type="term" value="P:proteolysis"/>
    <property type="evidence" value="ECO:0007669"/>
    <property type="project" value="UniProtKB-KW"/>
</dbReference>
<dbReference type="InterPro" id="IPR041517">
    <property type="entry name" value="DEGP_PDZ"/>
</dbReference>
<keyword evidence="7" id="KW-1185">Reference proteome</keyword>
<gene>
    <name evidence="6" type="ORF">SAMN04487931_10752</name>
</gene>
<evidence type="ECO:0000259" key="5">
    <source>
        <dbReference type="Pfam" id="PF17815"/>
    </source>
</evidence>
<feature type="domain" description="Protease Do-like PDZ" evidence="5">
    <location>
        <begin position="348"/>
        <end position="493"/>
    </location>
</feature>
<dbReference type="SUPFAM" id="SSF50494">
    <property type="entry name" value="Trypsin-like serine proteases"/>
    <property type="match status" value="1"/>
</dbReference>
<dbReference type="PANTHER" id="PTHR45980:SF9">
    <property type="entry name" value="PROTEASE DO-LIKE 10, MITOCHONDRIAL-RELATED"/>
    <property type="match status" value="1"/>
</dbReference>
<dbReference type="Gene3D" id="3.20.190.20">
    <property type="match status" value="1"/>
</dbReference>